<dbReference type="GO" id="GO:0008270">
    <property type="term" value="F:zinc ion binding"/>
    <property type="evidence" value="ECO:0007669"/>
    <property type="project" value="TreeGrafter"/>
</dbReference>
<dbReference type="Pfam" id="PF10601">
    <property type="entry name" value="zf-LITAF-like"/>
    <property type="match status" value="1"/>
</dbReference>
<dbReference type="InterPro" id="IPR037519">
    <property type="entry name" value="LITAF_fam"/>
</dbReference>
<dbReference type="EMBL" id="OU893335">
    <property type="protein sequence ID" value="CAG9791857.1"/>
    <property type="molecule type" value="Genomic_DNA"/>
</dbReference>
<evidence type="ECO:0000313" key="11">
    <source>
        <dbReference type="EMBL" id="CAG9791857.1"/>
    </source>
</evidence>
<name>A0A9N9R7L9_9NEOP</name>
<gene>
    <name evidence="11" type="ORF">DIATSA_LOCUS9442</name>
</gene>
<dbReference type="AlphaFoldDB" id="A0A9N9R7L9"/>
<dbReference type="PANTHER" id="PTHR23292">
    <property type="entry name" value="LIPOPOLYSACCHARIDE-INDUCED TUMOR NECROSIS FACTOR-ALPHA FACTOR"/>
    <property type="match status" value="1"/>
</dbReference>
<keyword evidence="9" id="KW-1133">Transmembrane helix</keyword>
<sequence length="137" mass="14950">MTQKLLSTKDIFEFSASVPIDSSPQPQPPPYSGTRDGAPVEQQPVAAMAYVAPANAIMVQAIPLLGSKPTSTVCRSCNKQIVTRTERRTTTKTHLIALAMCAVGLWCCCCLPYYMDSCQSMDHYCPSCHAYLGTNRN</sequence>
<evidence type="ECO:0000256" key="1">
    <source>
        <dbReference type="ARBA" id="ARBA00004414"/>
    </source>
</evidence>
<dbReference type="InterPro" id="IPR006629">
    <property type="entry name" value="LITAF"/>
</dbReference>
<evidence type="ECO:0000256" key="5">
    <source>
        <dbReference type="ARBA" id="ARBA00022723"/>
    </source>
</evidence>
<reference evidence="11" key="1">
    <citation type="submission" date="2021-12" db="EMBL/GenBank/DDBJ databases">
        <authorList>
            <person name="King R."/>
        </authorList>
    </citation>
    <scope>NUCLEOTIDE SEQUENCE</scope>
</reference>
<evidence type="ECO:0000256" key="9">
    <source>
        <dbReference type="SAM" id="Phobius"/>
    </source>
</evidence>
<dbReference type="GO" id="GO:0005765">
    <property type="term" value="C:lysosomal membrane"/>
    <property type="evidence" value="ECO:0007669"/>
    <property type="project" value="UniProtKB-SubCell"/>
</dbReference>
<evidence type="ECO:0000259" key="10">
    <source>
        <dbReference type="PROSITE" id="PS51837"/>
    </source>
</evidence>
<dbReference type="SMART" id="SM00714">
    <property type="entry name" value="LITAF"/>
    <property type="match status" value="1"/>
</dbReference>
<keyword evidence="7 9" id="KW-0472">Membrane</keyword>
<keyword evidence="5" id="KW-0479">Metal-binding</keyword>
<comment type="similarity">
    <text evidence="4">Belongs to the CDIP1/LITAF family.</text>
</comment>
<dbReference type="GO" id="GO:0031902">
    <property type="term" value="C:late endosome membrane"/>
    <property type="evidence" value="ECO:0007669"/>
    <property type="project" value="UniProtKB-SubCell"/>
</dbReference>
<feature type="domain" description="LITAF" evidence="10">
    <location>
        <begin position="54"/>
        <end position="137"/>
    </location>
</feature>
<organism evidence="11 12">
    <name type="scientific">Diatraea saccharalis</name>
    <name type="common">sugarcane borer</name>
    <dbReference type="NCBI Taxonomy" id="40085"/>
    <lineage>
        <taxon>Eukaryota</taxon>
        <taxon>Metazoa</taxon>
        <taxon>Ecdysozoa</taxon>
        <taxon>Arthropoda</taxon>
        <taxon>Hexapoda</taxon>
        <taxon>Insecta</taxon>
        <taxon>Pterygota</taxon>
        <taxon>Neoptera</taxon>
        <taxon>Endopterygota</taxon>
        <taxon>Lepidoptera</taxon>
        <taxon>Glossata</taxon>
        <taxon>Ditrysia</taxon>
        <taxon>Pyraloidea</taxon>
        <taxon>Crambidae</taxon>
        <taxon>Crambinae</taxon>
        <taxon>Diatraea</taxon>
    </lineage>
</organism>
<accession>A0A9N9R7L9</accession>
<evidence type="ECO:0000256" key="2">
    <source>
        <dbReference type="ARBA" id="ARBA00004481"/>
    </source>
</evidence>
<evidence type="ECO:0000256" key="3">
    <source>
        <dbReference type="ARBA" id="ARBA00004630"/>
    </source>
</evidence>
<keyword evidence="12" id="KW-1185">Reference proteome</keyword>
<feature type="transmembrane region" description="Helical" evidence="9">
    <location>
        <begin position="95"/>
        <end position="115"/>
    </location>
</feature>
<dbReference type="PROSITE" id="PS51837">
    <property type="entry name" value="LITAF"/>
    <property type="match status" value="1"/>
</dbReference>
<evidence type="ECO:0000256" key="6">
    <source>
        <dbReference type="ARBA" id="ARBA00022833"/>
    </source>
</evidence>
<evidence type="ECO:0000313" key="12">
    <source>
        <dbReference type="Proteomes" id="UP001153714"/>
    </source>
</evidence>
<keyword evidence="9" id="KW-0812">Transmembrane</keyword>
<reference evidence="11" key="2">
    <citation type="submission" date="2022-10" db="EMBL/GenBank/DDBJ databases">
        <authorList>
            <consortium name="ENA_rothamsted_submissions"/>
            <consortium name="culmorum"/>
            <person name="King R."/>
        </authorList>
    </citation>
    <scope>NUCLEOTIDE SEQUENCE</scope>
</reference>
<evidence type="ECO:0000256" key="8">
    <source>
        <dbReference type="SAM" id="MobiDB-lite"/>
    </source>
</evidence>
<feature type="region of interest" description="Disordered" evidence="8">
    <location>
        <begin position="18"/>
        <end position="38"/>
    </location>
</feature>
<keyword evidence="6" id="KW-0862">Zinc</keyword>
<dbReference type="OrthoDB" id="5599753at2759"/>
<dbReference type="PANTHER" id="PTHR23292:SF14">
    <property type="entry name" value="FI16615P1-RELATED"/>
    <property type="match status" value="1"/>
</dbReference>
<evidence type="ECO:0000256" key="7">
    <source>
        <dbReference type="ARBA" id="ARBA00023136"/>
    </source>
</evidence>
<proteinExistence type="inferred from homology"/>
<evidence type="ECO:0000256" key="4">
    <source>
        <dbReference type="ARBA" id="ARBA00005975"/>
    </source>
</evidence>
<protein>
    <recommendedName>
        <fullName evidence="10">LITAF domain-containing protein</fullName>
    </recommendedName>
</protein>
<dbReference type="Proteomes" id="UP001153714">
    <property type="component" value="Chromosome 4"/>
</dbReference>
<comment type="subcellular location">
    <subcellularLocation>
        <location evidence="2">Endosome membrane</location>
        <topology evidence="2">Peripheral membrane protein</topology>
    </subcellularLocation>
    <subcellularLocation>
        <location evidence="1">Late endosome membrane</location>
    </subcellularLocation>
    <subcellularLocation>
        <location evidence="3">Lysosome membrane</location>
        <topology evidence="3">Peripheral membrane protein</topology>
        <orientation evidence="3">Cytoplasmic side</orientation>
    </subcellularLocation>
</comment>